<dbReference type="EMBL" id="CM039438">
    <property type="protein sequence ID" value="KAI4300006.1"/>
    <property type="molecule type" value="Genomic_DNA"/>
</dbReference>
<keyword evidence="2" id="KW-1185">Reference proteome</keyword>
<evidence type="ECO:0000313" key="2">
    <source>
        <dbReference type="Proteomes" id="UP000828941"/>
    </source>
</evidence>
<evidence type="ECO:0000313" key="1">
    <source>
        <dbReference type="EMBL" id="KAI4300006.1"/>
    </source>
</evidence>
<organism evidence="1 2">
    <name type="scientific">Bauhinia variegata</name>
    <name type="common">Purple orchid tree</name>
    <name type="synonym">Phanera variegata</name>
    <dbReference type="NCBI Taxonomy" id="167791"/>
    <lineage>
        <taxon>Eukaryota</taxon>
        <taxon>Viridiplantae</taxon>
        <taxon>Streptophyta</taxon>
        <taxon>Embryophyta</taxon>
        <taxon>Tracheophyta</taxon>
        <taxon>Spermatophyta</taxon>
        <taxon>Magnoliopsida</taxon>
        <taxon>eudicotyledons</taxon>
        <taxon>Gunneridae</taxon>
        <taxon>Pentapetalae</taxon>
        <taxon>rosids</taxon>
        <taxon>fabids</taxon>
        <taxon>Fabales</taxon>
        <taxon>Fabaceae</taxon>
        <taxon>Cercidoideae</taxon>
        <taxon>Cercideae</taxon>
        <taxon>Bauhiniinae</taxon>
        <taxon>Bauhinia</taxon>
    </lineage>
</organism>
<comment type="caution">
    <text evidence="1">The sequence shown here is derived from an EMBL/GenBank/DDBJ whole genome shotgun (WGS) entry which is preliminary data.</text>
</comment>
<dbReference type="Proteomes" id="UP000828941">
    <property type="component" value="Chromosome 13"/>
</dbReference>
<proteinExistence type="predicted"/>
<name>A0ACB9KRX2_BAUVA</name>
<protein>
    <submittedName>
        <fullName evidence="1">Uncharacterized protein</fullName>
    </submittedName>
</protein>
<gene>
    <name evidence="1" type="ORF">L6164_033426</name>
</gene>
<reference evidence="1 2" key="1">
    <citation type="journal article" date="2022" name="DNA Res.">
        <title>Chromosomal-level genome assembly of the orchid tree Bauhinia variegata (Leguminosae; Cercidoideae) supports the allotetraploid origin hypothesis of Bauhinia.</title>
        <authorList>
            <person name="Zhong Y."/>
            <person name="Chen Y."/>
            <person name="Zheng D."/>
            <person name="Pang J."/>
            <person name="Liu Y."/>
            <person name="Luo S."/>
            <person name="Meng S."/>
            <person name="Qian L."/>
            <person name="Wei D."/>
            <person name="Dai S."/>
            <person name="Zhou R."/>
        </authorList>
    </citation>
    <scope>NUCLEOTIDE SEQUENCE [LARGE SCALE GENOMIC DNA]</scope>
    <source>
        <strain evidence="1">BV-YZ2020</strain>
    </source>
</reference>
<sequence length="250" mass="27887">MQFLSDHSDTSQDQPQQPEPIQHLANMAGATDHFICTPHIFSTSTPVTNSYVQLPNGTKAQVTHIGQVRLLHHITLHNVLLVPSFSYNLLSASKLTNSGAMAFVVLRNLCFIQDLSKWKTIGTARLHAGLFWLLHQPTQEIMSSVSYQQKYGSHSATPPKSNTASFTKNQQDMHMLWHQRLGHPSTSRLKYFDCIASHASSITFTICPLAKMKRTPFSVHTSNSLCPFHLLHLTLGGLMQNLICMGINIS</sequence>
<accession>A0ACB9KRX2</accession>